<reference evidence="2 3" key="1">
    <citation type="submission" date="2013-10" db="EMBL/GenBank/DDBJ databases">
        <title>Antibiotic resistance diversity of beta-lactamase producers in the General Hospital Vienna.</title>
        <authorList>
            <person name="Barisic I."/>
            <person name="Mitteregger D."/>
            <person name="Hirschl A.M."/>
            <person name="Noehammer C."/>
            <person name="Wiesinger-Mayr H."/>
        </authorList>
    </citation>
    <scope>NUCLEOTIDE SEQUENCE [LARGE SCALE GENOMIC DNA]</scope>
    <source>
        <strain evidence="2 3">ISC11</strain>
    </source>
</reference>
<dbReference type="InterPro" id="IPR035919">
    <property type="entry name" value="EAL_sf"/>
</dbReference>
<dbReference type="PROSITE" id="PS50883">
    <property type="entry name" value="EAL"/>
    <property type="match status" value="1"/>
</dbReference>
<dbReference type="PANTHER" id="PTHR33121:SF70">
    <property type="entry name" value="SIGNALING PROTEIN YKOW"/>
    <property type="match status" value="1"/>
</dbReference>
<evidence type="ECO:0000313" key="2">
    <source>
        <dbReference type="EMBL" id="CDL40390.1"/>
    </source>
</evidence>
<dbReference type="InterPro" id="IPR050706">
    <property type="entry name" value="Cyclic-di-GMP_PDE-like"/>
</dbReference>
<dbReference type="InterPro" id="IPR001633">
    <property type="entry name" value="EAL_dom"/>
</dbReference>
<sequence length="65" mass="7510">MSQALERNQFELWYQPKYTAGDHSLTGFEALLRWHHPERGMLLPAEFLSALEDTGLIIPVGKWVI</sequence>
<dbReference type="Pfam" id="PF00563">
    <property type="entry name" value="EAL"/>
    <property type="match status" value="1"/>
</dbReference>
<evidence type="ECO:0000259" key="1">
    <source>
        <dbReference type="PROSITE" id="PS50883"/>
    </source>
</evidence>
<name>A0A7G2ITS9_CITFR</name>
<protein>
    <submittedName>
        <fullName evidence="2">Sensory box/GGDEF family protein</fullName>
    </submittedName>
</protein>
<evidence type="ECO:0000313" key="3">
    <source>
        <dbReference type="Proteomes" id="UP000019194"/>
    </source>
</evidence>
<dbReference type="Proteomes" id="UP000019194">
    <property type="component" value="Unassembled WGS sequence"/>
</dbReference>
<dbReference type="AlphaFoldDB" id="A0A7G2ITS9"/>
<dbReference type="Gene3D" id="3.20.20.450">
    <property type="entry name" value="EAL domain"/>
    <property type="match status" value="1"/>
</dbReference>
<organism evidence="2 3">
    <name type="scientific">Citrobacter freundii</name>
    <dbReference type="NCBI Taxonomy" id="546"/>
    <lineage>
        <taxon>Bacteria</taxon>
        <taxon>Pseudomonadati</taxon>
        <taxon>Pseudomonadota</taxon>
        <taxon>Gammaproteobacteria</taxon>
        <taxon>Enterobacterales</taxon>
        <taxon>Enterobacteriaceae</taxon>
        <taxon>Citrobacter</taxon>
        <taxon>Citrobacter freundii complex</taxon>
    </lineage>
</organism>
<dbReference type="CDD" id="cd01948">
    <property type="entry name" value="EAL"/>
    <property type="match status" value="1"/>
</dbReference>
<dbReference type="EMBL" id="CBWP010000072">
    <property type="protein sequence ID" value="CDL40390.1"/>
    <property type="molecule type" value="Genomic_DNA"/>
</dbReference>
<feature type="domain" description="EAL" evidence="1">
    <location>
        <begin position="1"/>
        <end position="65"/>
    </location>
</feature>
<dbReference type="GO" id="GO:0071111">
    <property type="term" value="F:cyclic-guanylate-specific phosphodiesterase activity"/>
    <property type="evidence" value="ECO:0007669"/>
    <property type="project" value="InterPro"/>
</dbReference>
<accession>A0A7G2ITS9</accession>
<dbReference type="PANTHER" id="PTHR33121">
    <property type="entry name" value="CYCLIC DI-GMP PHOSPHODIESTERASE PDEF"/>
    <property type="match status" value="1"/>
</dbReference>
<comment type="caution">
    <text evidence="2">The sequence shown here is derived from an EMBL/GenBank/DDBJ whole genome shotgun (WGS) entry which is preliminary data.</text>
</comment>
<proteinExistence type="predicted"/>
<dbReference type="SUPFAM" id="SSF141868">
    <property type="entry name" value="EAL domain-like"/>
    <property type="match status" value="1"/>
</dbReference>